<dbReference type="AlphaFoldDB" id="A0A225DR04"/>
<feature type="signal peptide" evidence="1">
    <location>
        <begin position="1"/>
        <end position="26"/>
    </location>
</feature>
<name>A0A225DR04_9BACT</name>
<reference evidence="3" key="1">
    <citation type="submission" date="2017-06" db="EMBL/GenBank/DDBJ databases">
        <title>Genome analysis of Fimbriiglobus ruber SP5, the first member of the order Planctomycetales with confirmed chitinolytic capability.</title>
        <authorList>
            <person name="Ravin N.V."/>
            <person name="Rakitin A.L."/>
            <person name="Ivanova A.A."/>
            <person name="Beletsky A.V."/>
            <person name="Kulichevskaya I.S."/>
            <person name="Mardanov A.V."/>
            <person name="Dedysh S.N."/>
        </authorList>
    </citation>
    <scope>NUCLEOTIDE SEQUENCE [LARGE SCALE GENOMIC DNA]</scope>
    <source>
        <strain evidence="3">SP5</strain>
    </source>
</reference>
<dbReference type="Proteomes" id="UP000214646">
    <property type="component" value="Unassembled WGS sequence"/>
</dbReference>
<evidence type="ECO:0000313" key="3">
    <source>
        <dbReference type="Proteomes" id="UP000214646"/>
    </source>
</evidence>
<sequence>MSRLLLRAASLVAATAILTLAPASRADDAPAKPTKEQWQAVVDKAAGYLKSTQEDNGGWSTQRNIGVTGVVVTGLLQTGKSPDDEPAAKGLKYIEGLINPKAGHLAGADPKVGLQNYVTSVNVLALVEAKRDEKYKPVIGNAVQFLKKLQWDDSEGKQKDDDFFGGAGYDSKSRPDLSNTQFFLDALKAGGVASDDDAMKKAIVFVSRCQNFKSEHNDRPWAGKINDGSFIYSAAAGGQTKTSDDSMAPLSGYGSMTYAGVKSMIYCGVSKDDPRVKAAIDWLKKNYTTESNAGMPPQLGGRGLYYYYHTMAKTLDLLGEDTFTDDKGIKHDWRADITAALAKRQKPDGSWTNGTDRWLEGDPNLVTGYALMALSHCKPK</sequence>
<dbReference type="CDD" id="cd00688">
    <property type="entry name" value="ISOPREN_C2_like"/>
    <property type="match status" value="1"/>
</dbReference>
<comment type="caution">
    <text evidence="2">The sequence shown here is derived from an EMBL/GenBank/DDBJ whole genome shotgun (WGS) entry which is preliminary data.</text>
</comment>
<protein>
    <recommendedName>
        <fullName evidence="4">Squalene cyclase C-terminal domain-containing protein</fullName>
    </recommendedName>
</protein>
<keyword evidence="3" id="KW-1185">Reference proteome</keyword>
<keyword evidence="1" id="KW-0732">Signal</keyword>
<feature type="chain" id="PRO_5012488597" description="Squalene cyclase C-terminal domain-containing protein" evidence="1">
    <location>
        <begin position="27"/>
        <end position="380"/>
    </location>
</feature>
<accession>A0A225DR04</accession>
<dbReference type="RefSeq" id="WP_088254624.1">
    <property type="nucleotide sequence ID" value="NZ_NIDE01000004.1"/>
</dbReference>
<evidence type="ECO:0000313" key="2">
    <source>
        <dbReference type="EMBL" id="OWK43822.1"/>
    </source>
</evidence>
<organism evidence="2 3">
    <name type="scientific">Fimbriiglobus ruber</name>
    <dbReference type="NCBI Taxonomy" id="1908690"/>
    <lineage>
        <taxon>Bacteria</taxon>
        <taxon>Pseudomonadati</taxon>
        <taxon>Planctomycetota</taxon>
        <taxon>Planctomycetia</taxon>
        <taxon>Gemmatales</taxon>
        <taxon>Gemmataceae</taxon>
        <taxon>Fimbriiglobus</taxon>
    </lineage>
</organism>
<dbReference type="EMBL" id="NIDE01000004">
    <property type="protein sequence ID" value="OWK43822.1"/>
    <property type="molecule type" value="Genomic_DNA"/>
</dbReference>
<dbReference type="OrthoDB" id="179940at2"/>
<evidence type="ECO:0000256" key="1">
    <source>
        <dbReference type="SAM" id="SignalP"/>
    </source>
</evidence>
<evidence type="ECO:0008006" key="4">
    <source>
        <dbReference type="Google" id="ProtNLM"/>
    </source>
</evidence>
<gene>
    <name evidence="2" type="ORF">FRUB_03421</name>
</gene>
<proteinExistence type="predicted"/>
<dbReference type="InterPro" id="IPR008930">
    <property type="entry name" value="Terpenoid_cyclase/PrenylTrfase"/>
</dbReference>
<dbReference type="Gene3D" id="1.50.10.20">
    <property type="match status" value="2"/>
</dbReference>
<dbReference type="SUPFAM" id="SSF48239">
    <property type="entry name" value="Terpenoid cyclases/Protein prenyltransferases"/>
    <property type="match status" value="1"/>
</dbReference>